<evidence type="ECO:0000313" key="3">
    <source>
        <dbReference type="Proteomes" id="UP000059680"/>
    </source>
</evidence>
<evidence type="ECO:0000313" key="2">
    <source>
        <dbReference type="EMBL" id="BAS93141.1"/>
    </source>
</evidence>
<sequence length="238" mass="26357">QHLVLVLSRLLCQLECKRLAEHALYPVCGVDTVAVTACLTVYWSGADGLQELDVVLRSRIQHEVEWVQPLGGRLRRRAVEHVNPCLQRNGGHLAGELSEEWAKPKEVRLTARGALGAHHEVAARQQRLHAPPVLVPVARQARRADWRNQLRYRAYTVRHRSDGLVQHGRDGNRVQERAVVADVEATPGRPAVPAGGIRRRAGDQTGAHASERGERDGHTVGEEAKCQAAEDGEEDTPR</sequence>
<proteinExistence type="predicted"/>
<feature type="non-terminal residue" evidence="2">
    <location>
        <position position="1"/>
    </location>
</feature>
<evidence type="ECO:0000256" key="1">
    <source>
        <dbReference type="SAM" id="MobiDB-lite"/>
    </source>
</evidence>
<gene>
    <name evidence="2" type="ordered locus">Os05g0280600</name>
    <name evidence="2" type="ORF">OSNPB_050280600</name>
</gene>
<dbReference type="EMBL" id="AP014961">
    <property type="protein sequence ID" value="BAS93141.1"/>
    <property type="molecule type" value="Genomic_DNA"/>
</dbReference>
<reference evidence="2 3" key="2">
    <citation type="journal article" date="2013" name="Plant Cell Physiol.">
        <title>Rice Annotation Project Database (RAP-DB): an integrative and interactive database for rice genomics.</title>
        <authorList>
            <person name="Sakai H."/>
            <person name="Lee S.S."/>
            <person name="Tanaka T."/>
            <person name="Numa H."/>
            <person name="Kim J."/>
            <person name="Kawahara Y."/>
            <person name="Wakimoto H."/>
            <person name="Yang C.C."/>
            <person name="Iwamoto M."/>
            <person name="Abe T."/>
            <person name="Yamada Y."/>
            <person name="Muto A."/>
            <person name="Inokuchi H."/>
            <person name="Ikemura T."/>
            <person name="Matsumoto T."/>
            <person name="Sasaki T."/>
            <person name="Itoh T."/>
        </authorList>
    </citation>
    <scope>NUCLEOTIDE SEQUENCE [LARGE SCALE GENOMIC DNA]</scope>
    <source>
        <strain evidence="3">cv. Nipponbare</strain>
    </source>
</reference>
<keyword evidence="3" id="KW-1185">Reference proteome</keyword>
<protein>
    <submittedName>
        <fullName evidence="2">Os05g0280600 protein</fullName>
    </submittedName>
</protein>
<organism evidence="2 3">
    <name type="scientific">Oryza sativa subsp. japonica</name>
    <name type="common">Rice</name>
    <dbReference type="NCBI Taxonomy" id="39947"/>
    <lineage>
        <taxon>Eukaryota</taxon>
        <taxon>Viridiplantae</taxon>
        <taxon>Streptophyta</taxon>
        <taxon>Embryophyta</taxon>
        <taxon>Tracheophyta</taxon>
        <taxon>Spermatophyta</taxon>
        <taxon>Magnoliopsida</taxon>
        <taxon>Liliopsida</taxon>
        <taxon>Poales</taxon>
        <taxon>Poaceae</taxon>
        <taxon>BOP clade</taxon>
        <taxon>Oryzoideae</taxon>
        <taxon>Oryzeae</taxon>
        <taxon>Oryzinae</taxon>
        <taxon>Oryza</taxon>
        <taxon>Oryza sativa</taxon>
    </lineage>
</organism>
<feature type="compositionally biased region" description="Basic and acidic residues" evidence="1">
    <location>
        <begin position="209"/>
        <end position="225"/>
    </location>
</feature>
<feature type="region of interest" description="Disordered" evidence="1">
    <location>
        <begin position="187"/>
        <end position="238"/>
    </location>
</feature>
<reference evidence="3" key="1">
    <citation type="journal article" date="2005" name="Nature">
        <title>The map-based sequence of the rice genome.</title>
        <authorList>
            <consortium name="International rice genome sequencing project (IRGSP)"/>
            <person name="Matsumoto T."/>
            <person name="Wu J."/>
            <person name="Kanamori H."/>
            <person name="Katayose Y."/>
            <person name="Fujisawa M."/>
            <person name="Namiki N."/>
            <person name="Mizuno H."/>
            <person name="Yamamoto K."/>
            <person name="Antonio B.A."/>
            <person name="Baba T."/>
            <person name="Sakata K."/>
            <person name="Nagamura Y."/>
            <person name="Aoki H."/>
            <person name="Arikawa K."/>
            <person name="Arita K."/>
            <person name="Bito T."/>
            <person name="Chiden Y."/>
            <person name="Fujitsuka N."/>
            <person name="Fukunaka R."/>
            <person name="Hamada M."/>
            <person name="Harada C."/>
            <person name="Hayashi A."/>
            <person name="Hijishita S."/>
            <person name="Honda M."/>
            <person name="Hosokawa S."/>
            <person name="Ichikawa Y."/>
            <person name="Idonuma A."/>
            <person name="Iijima M."/>
            <person name="Ikeda M."/>
            <person name="Ikeno M."/>
            <person name="Ito K."/>
            <person name="Ito S."/>
            <person name="Ito T."/>
            <person name="Ito Y."/>
            <person name="Ito Y."/>
            <person name="Iwabuchi A."/>
            <person name="Kamiya K."/>
            <person name="Karasawa W."/>
            <person name="Kurita K."/>
            <person name="Katagiri S."/>
            <person name="Kikuta A."/>
            <person name="Kobayashi H."/>
            <person name="Kobayashi N."/>
            <person name="Machita K."/>
            <person name="Maehara T."/>
            <person name="Masukawa M."/>
            <person name="Mizubayashi T."/>
            <person name="Mukai Y."/>
            <person name="Nagasaki H."/>
            <person name="Nagata Y."/>
            <person name="Naito S."/>
            <person name="Nakashima M."/>
            <person name="Nakama Y."/>
            <person name="Nakamichi Y."/>
            <person name="Nakamura M."/>
            <person name="Meguro A."/>
            <person name="Negishi M."/>
            <person name="Ohta I."/>
            <person name="Ohta T."/>
            <person name="Okamoto M."/>
            <person name="Ono N."/>
            <person name="Saji S."/>
            <person name="Sakaguchi M."/>
            <person name="Sakai K."/>
            <person name="Shibata M."/>
            <person name="Shimokawa T."/>
            <person name="Song J."/>
            <person name="Takazaki Y."/>
            <person name="Terasawa K."/>
            <person name="Tsugane M."/>
            <person name="Tsuji K."/>
            <person name="Ueda S."/>
            <person name="Waki K."/>
            <person name="Yamagata H."/>
            <person name="Yamamoto M."/>
            <person name="Yamamoto S."/>
            <person name="Yamane H."/>
            <person name="Yoshiki S."/>
            <person name="Yoshihara R."/>
            <person name="Yukawa K."/>
            <person name="Zhong H."/>
            <person name="Yano M."/>
            <person name="Yuan Q."/>
            <person name="Ouyang S."/>
            <person name="Liu J."/>
            <person name="Jones K.M."/>
            <person name="Gansberger K."/>
            <person name="Moffat K."/>
            <person name="Hill J."/>
            <person name="Bera J."/>
            <person name="Fadrosh D."/>
            <person name="Jin S."/>
            <person name="Johri S."/>
            <person name="Kim M."/>
            <person name="Overton L."/>
            <person name="Reardon M."/>
            <person name="Tsitrin T."/>
            <person name="Vuong H."/>
            <person name="Weaver B."/>
            <person name="Ciecko A."/>
            <person name="Tallon L."/>
            <person name="Jackson J."/>
            <person name="Pai G."/>
            <person name="Aken S.V."/>
            <person name="Utterback T."/>
            <person name="Reidmuller S."/>
            <person name="Feldblyum T."/>
            <person name="Hsiao J."/>
            <person name="Zismann V."/>
            <person name="Iobst S."/>
            <person name="de Vazeille A.R."/>
            <person name="Buell C.R."/>
            <person name="Ying K."/>
            <person name="Li Y."/>
            <person name="Lu T."/>
            <person name="Huang Y."/>
            <person name="Zhao Q."/>
            <person name="Feng Q."/>
            <person name="Zhang L."/>
            <person name="Zhu J."/>
            <person name="Weng Q."/>
            <person name="Mu J."/>
            <person name="Lu Y."/>
            <person name="Fan D."/>
            <person name="Liu Y."/>
            <person name="Guan J."/>
            <person name="Zhang Y."/>
            <person name="Yu S."/>
            <person name="Liu X."/>
            <person name="Zhang Y."/>
            <person name="Hong G."/>
            <person name="Han B."/>
            <person name="Choisne N."/>
            <person name="Demange N."/>
            <person name="Orjeda G."/>
            <person name="Samain S."/>
            <person name="Cattolico L."/>
            <person name="Pelletier E."/>
            <person name="Couloux A."/>
            <person name="Segurens B."/>
            <person name="Wincker P."/>
            <person name="D'Hont A."/>
            <person name="Scarpelli C."/>
            <person name="Weissenbach J."/>
            <person name="Salanoubat M."/>
            <person name="Quetier F."/>
            <person name="Yu Y."/>
            <person name="Kim H.R."/>
            <person name="Rambo T."/>
            <person name="Currie J."/>
            <person name="Collura K."/>
            <person name="Luo M."/>
            <person name="Yang T."/>
            <person name="Ammiraju J.S.S."/>
            <person name="Engler F."/>
            <person name="Soderlund C."/>
            <person name="Wing R.A."/>
            <person name="Palmer L.E."/>
            <person name="de la Bastide M."/>
            <person name="Spiegel L."/>
            <person name="Nascimento L."/>
            <person name="Zutavern T."/>
            <person name="O'Shaughnessy A."/>
            <person name="Dike S."/>
            <person name="Dedhia N."/>
            <person name="Preston R."/>
            <person name="Balija V."/>
            <person name="McCombie W.R."/>
            <person name="Chow T."/>
            <person name="Chen H."/>
            <person name="Chung M."/>
            <person name="Chen C."/>
            <person name="Shaw J."/>
            <person name="Wu H."/>
            <person name="Hsiao K."/>
            <person name="Chao Y."/>
            <person name="Chu M."/>
            <person name="Cheng C."/>
            <person name="Hour A."/>
            <person name="Lee P."/>
            <person name="Lin S."/>
            <person name="Lin Y."/>
            <person name="Liou J."/>
            <person name="Liu S."/>
            <person name="Hsing Y."/>
            <person name="Raghuvanshi S."/>
            <person name="Mohanty A."/>
            <person name="Bharti A.K."/>
            <person name="Gaur A."/>
            <person name="Gupta V."/>
            <person name="Kumar D."/>
            <person name="Ravi V."/>
            <person name="Vij S."/>
            <person name="Kapur A."/>
            <person name="Khurana P."/>
            <person name="Khurana P."/>
            <person name="Khurana J.P."/>
            <person name="Tyagi A.K."/>
            <person name="Gaikwad K."/>
            <person name="Singh A."/>
            <person name="Dalal V."/>
            <person name="Srivastava S."/>
            <person name="Dixit A."/>
            <person name="Pal A.K."/>
            <person name="Ghazi I.A."/>
            <person name="Yadav M."/>
            <person name="Pandit A."/>
            <person name="Bhargava A."/>
            <person name="Sureshbabu K."/>
            <person name="Batra K."/>
            <person name="Sharma T.R."/>
            <person name="Mohapatra T."/>
            <person name="Singh N.K."/>
            <person name="Messing J."/>
            <person name="Nelson A.B."/>
            <person name="Fuks G."/>
            <person name="Kavchok S."/>
            <person name="Keizer G."/>
            <person name="Linton E."/>
            <person name="Llaca V."/>
            <person name="Song R."/>
            <person name="Tanyolac B."/>
            <person name="Young S."/>
            <person name="Ho-Il K."/>
            <person name="Hahn J.H."/>
            <person name="Sangsakoo G."/>
            <person name="Vanavichit A."/>
            <person name="de Mattos Luiz.A.T."/>
            <person name="Zimmer P.D."/>
            <person name="Malone G."/>
            <person name="Dellagostin O."/>
            <person name="de Oliveira A.C."/>
            <person name="Bevan M."/>
            <person name="Bancroft I."/>
            <person name="Minx P."/>
            <person name="Cordum H."/>
            <person name="Wilson R."/>
            <person name="Cheng Z."/>
            <person name="Jin W."/>
            <person name="Jiang J."/>
            <person name="Leong S.A."/>
            <person name="Iwama H."/>
            <person name="Gojobori T."/>
            <person name="Itoh T."/>
            <person name="Niimura Y."/>
            <person name="Fujii Y."/>
            <person name="Habara T."/>
            <person name="Sakai H."/>
            <person name="Sato Y."/>
            <person name="Wilson G."/>
            <person name="Kumar K."/>
            <person name="McCouch S."/>
            <person name="Juretic N."/>
            <person name="Hoen D."/>
            <person name="Wright S."/>
            <person name="Bruskiewich R."/>
            <person name="Bureau T."/>
            <person name="Miyao A."/>
            <person name="Hirochika H."/>
            <person name="Nishikawa T."/>
            <person name="Kadowaki K."/>
            <person name="Sugiura M."/>
            <person name="Burr B."/>
            <person name="Sasaki T."/>
        </authorList>
    </citation>
    <scope>NUCLEOTIDE SEQUENCE [LARGE SCALE GENOMIC DNA]</scope>
    <source>
        <strain evidence="3">cv. Nipponbare</strain>
    </source>
</reference>
<dbReference type="Proteomes" id="UP000059680">
    <property type="component" value="Chromosome 5"/>
</dbReference>
<accession>A0A0P0WK71</accession>
<dbReference type="Gramene" id="Os05t0280600-00">
    <property type="protein sequence ID" value="Os05t0280600-00"/>
    <property type="gene ID" value="Os05g0280600"/>
</dbReference>
<name>A0A0P0WK71_ORYSJ</name>
<dbReference type="InParanoid" id="A0A0P0WK71"/>
<dbReference type="PaxDb" id="39947-A0A0P0WK71"/>
<reference evidence="2 3" key="3">
    <citation type="journal article" date="2013" name="Rice">
        <title>Improvement of the Oryza sativa Nipponbare reference genome using next generation sequence and optical map data.</title>
        <authorList>
            <person name="Kawahara Y."/>
            <person name="de la Bastide M."/>
            <person name="Hamilton J.P."/>
            <person name="Kanamori H."/>
            <person name="McCombie W.R."/>
            <person name="Ouyang S."/>
            <person name="Schwartz D.C."/>
            <person name="Tanaka T."/>
            <person name="Wu J."/>
            <person name="Zhou S."/>
            <person name="Childs K.L."/>
            <person name="Davidson R.M."/>
            <person name="Lin H."/>
            <person name="Quesada-Ocampo L."/>
            <person name="Vaillancourt B."/>
            <person name="Sakai H."/>
            <person name="Lee S.S."/>
            <person name="Kim J."/>
            <person name="Numa H."/>
            <person name="Itoh T."/>
            <person name="Buell C.R."/>
            <person name="Matsumoto T."/>
        </authorList>
    </citation>
    <scope>NUCLEOTIDE SEQUENCE [LARGE SCALE GENOMIC DNA]</scope>
    <source>
        <strain evidence="3">cv. Nipponbare</strain>
    </source>
</reference>
<dbReference type="AlphaFoldDB" id="A0A0P0WK71"/>